<keyword evidence="4" id="KW-1185">Reference proteome</keyword>
<sequence length="345" mass="38285">MTASAWQADLLDGFEQLVLPLPDAEVAPGEPEGSLRAVLVRPGERPSGRRAVLYLHGWNDYFFQRHLADAWAELGFAFHALDLRRYGRSWVDGQYLGFTTQLGDYAEEIDRSLDLIMEDHDQVILMGHSTGGLVASLYAAHRPGRLAAVVLNSPWLDLQGSPLVRTLGAPLVKGLGQQLPTAVLKLPDSGFYKRALHTSEGGEWDYDLTLKSTPAAPIRVGWLRAVLRGHARIATGLEIDCPVLVLCSTRSDFSRRWSDELTRADIVLDVEQIAAKATRLGHTVTVVRIVDGMHDLVLSAEPVRATVFSELERWLRAYGPEASGDDRGLVTERHPEQPDQEQHHR</sequence>
<dbReference type="Pfam" id="PF12146">
    <property type="entry name" value="Hydrolase_4"/>
    <property type="match status" value="1"/>
</dbReference>
<feature type="domain" description="Serine aminopeptidase S33" evidence="2">
    <location>
        <begin position="49"/>
        <end position="249"/>
    </location>
</feature>
<dbReference type="RefSeq" id="WP_094363263.1">
    <property type="nucleotide sequence ID" value="NZ_NMVQ01000007.1"/>
</dbReference>
<name>A0A255HAA2_9ACTN</name>
<organism evidence="3 4">
    <name type="scientific">Enemella dayhoffiae</name>
    <dbReference type="NCBI Taxonomy" id="2016507"/>
    <lineage>
        <taxon>Bacteria</taxon>
        <taxon>Bacillati</taxon>
        <taxon>Actinomycetota</taxon>
        <taxon>Actinomycetes</taxon>
        <taxon>Propionibacteriales</taxon>
        <taxon>Propionibacteriaceae</taxon>
        <taxon>Enemella</taxon>
    </lineage>
</organism>
<feature type="region of interest" description="Disordered" evidence="1">
    <location>
        <begin position="320"/>
        <end position="345"/>
    </location>
</feature>
<accession>A0A255HAA2</accession>
<dbReference type="GO" id="GO:0016787">
    <property type="term" value="F:hydrolase activity"/>
    <property type="evidence" value="ECO:0007669"/>
    <property type="project" value="UniProtKB-KW"/>
</dbReference>
<dbReference type="PANTHER" id="PTHR11614">
    <property type="entry name" value="PHOSPHOLIPASE-RELATED"/>
    <property type="match status" value="1"/>
</dbReference>
<evidence type="ECO:0000256" key="1">
    <source>
        <dbReference type="SAM" id="MobiDB-lite"/>
    </source>
</evidence>
<proteinExistence type="predicted"/>
<keyword evidence="3" id="KW-0378">Hydrolase</keyword>
<dbReference type="InterPro" id="IPR029058">
    <property type="entry name" value="AB_hydrolase_fold"/>
</dbReference>
<dbReference type="SUPFAM" id="SSF53474">
    <property type="entry name" value="alpha/beta-Hydrolases"/>
    <property type="match status" value="1"/>
</dbReference>
<evidence type="ECO:0000259" key="2">
    <source>
        <dbReference type="Pfam" id="PF12146"/>
    </source>
</evidence>
<feature type="compositionally biased region" description="Basic and acidic residues" evidence="1">
    <location>
        <begin position="324"/>
        <end position="345"/>
    </location>
</feature>
<dbReference type="InterPro" id="IPR051044">
    <property type="entry name" value="MAG_DAG_Lipase"/>
</dbReference>
<dbReference type="Gene3D" id="3.40.50.1820">
    <property type="entry name" value="alpha/beta hydrolase"/>
    <property type="match status" value="1"/>
</dbReference>
<dbReference type="Proteomes" id="UP000216311">
    <property type="component" value="Unassembled WGS sequence"/>
</dbReference>
<reference evidence="3 4" key="1">
    <citation type="submission" date="2017-07" db="EMBL/GenBank/DDBJ databases">
        <title>Draft whole genome sequences of clinical Proprionibacteriaceae strains.</title>
        <authorList>
            <person name="Bernier A.-M."/>
            <person name="Bernard K."/>
            <person name="Domingo M.-C."/>
        </authorList>
    </citation>
    <scope>NUCLEOTIDE SEQUENCE [LARGE SCALE GENOMIC DNA]</scope>
    <source>
        <strain evidence="3 4">NML 130396</strain>
    </source>
</reference>
<dbReference type="AlphaFoldDB" id="A0A255HAA2"/>
<evidence type="ECO:0000313" key="4">
    <source>
        <dbReference type="Proteomes" id="UP000216311"/>
    </source>
</evidence>
<protein>
    <submittedName>
        <fullName evidence="3">Alpha/beta hydrolase</fullName>
    </submittedName>
</protein>
<dbReference type="EMBL" id="NMVQ01000007">
    <property type="protein sequence ID" value="OYO23504.1"/>
    <property type="molecule type" value="Genomic_DNA"/>
</dbReference>
<dbReference type="InterPro" id="IPR022742">
    <property type="entry name" value="Hydrolase_4"/>
</dbReference>
<gene>
    <name evidence="3" type="ORF">CGZ93_06075</name>
</gene>
<comment type="caution">
    <text evidence="3">The sequence shown here is derived from an EMBL/GenBank/DDBJ whole genome shotgun (WGS) entry which is preliminary data.</text>
</comment>
<dbReference type="OrthoDB" id="9801217at2"/>
<evidence type="ECO:0000313" key="3">
    <source>
        <dbReference type="EMBL" id="OYO23504.1"/>
    </source>
</evidence>